<dbReference type="EMBL" id="JAGKHQ010001487">
    <property type="protein sequence ID" value="KAG7455682.1"/>
    <property type="molecule type" value="Genomic_DNA"/>
</dbReference>
<name>A0AAV6PD79_SOLSE</name>
<gene>
    <name evidence="2" type="ORF">JOB18_034616</name>
</gene>
<evidence type="ECO:0000256" key="1">
    <source>
        <dbReference type="SAM" id="MobiDB-lite"/>
    </source>
</evidence>
<organism evidence="2 3">
    <name type="scientific">Solea senegalensis</name>
    <name type="common">Senegalese sole</name>
    <dbReference type="NCBI Taxonomy" id="28829"/>
    <lineage>
        <taxon>Eukaryota</taxon>
        <taxon>Metazoa</taxon>
        <taxon>Chordata</taxon>
        <taxon>Craniata</taxon>
        <taxon>Vertebrata</taxon>
        <taxon>Euteleostomi</taxon>
        <taxon>Actinopterygii</taxon>
        <taxon>Neopterygii</taxon>
        <taxon>Teleostei</taxon>
        <taxon>Neoteleostei</taxon>
        <taxon>Acanthomorphata</taxon>
        <taxon>Carangaria</taxon>
        <taxon>Pleuronectiformes</taxon>
        <taxon>Pleuronectoidei</taxon>
        <taxon>Soleidae</taxon>
        <taxon>Solea</taxon>
    </lineage>
</organism>
<reference evidence="2 3" key="1">
    <citation type="journal article" date="2021" name="Sci. Rep.">
        <title>Chromosome anchoring in Senegalese sole (Solea senegalensis) reveals sex-associated markers and genome rearrangements in flatfish.</title>
        <authorList>
            <person name="Guerrero-Cozar I."/>
            <person name="Gomez-Garrido J."/>
            <person name="Berbel C."/>
            <person name="Martinez-Blanch J.F."/>
            <person name="Alioto T."/>
            <person name="Claros M.G."/>
            <person name="Gagnaire P.A."/>
            <person name="Manchado M."/>
        </authorList>
    </citation>
    <scope>NUCLEOTIDE SEQUENCE [LARGE SCALE GENOMIC DNA]</scope>
    <source>
        <strain evidence="2">Sse05_10M</strain>
    </source>
</reference>
<keyword evidence="3" id="KW-1185">Reference proteome</keyword>
<comment type="caution">
    <text evidence="2">The sequence shown here is derived from an EMBL/GenBank/DDBJ whole genome shotgun (WGS) entry which is preliminary data.</text>
</comment>
<feature type="compositionally biased region" description="Low complexity" evidence="1">
    <location>
        <begin position="71"/>
        <end position="82"/>
    </location>
</feature>
<evidence type="ECO:0000313" key="2">
    <source>
        <dbReference type="EMBL" id="KAG7455682.1"/>
    </source>
</evidence>
<evidence type="ECO:0000313" key="3">
    <source>
        <dbReference type="Proteomes" id="UP000693946"/>
    </source>
</evidence>
<dbReference type="AlphaFoldDB" id="A0AAV6PD79"/>
<proteinExistence type="predicted"/>
<dbReference type="Proteomes" id="UP000693946">
    <property type="component" value="Unassembled WGS sequence"/>
</dbReference>
<protein>
    <submittedName>
        <fullName evidence="2">Uncharacterized protein</fullName>
    </submittedName>
</protein>
<accession>A0AAV6PD79</accession>
<sequence length="122" mass="13319">MQAADRNTPPPPPSAQGTEKHAAGDCDVMWAPHDSRPHTRLTRPHSPLLRSRSLAPTVNQPFPPTDLTVRGAPGPKTAGTGTFLDGHERIIQKSCSPWILHSDANNQRPLSCRFPSPIVEYT</sequence>
<feature type="region of interest" description="Disordered" evidence="1">
    <location>
        <begin position="1"/>
        <end position="83"/>
    </location>
</feature>